<dbReference type="PANTHER" id="PTHR34002:SF9">
    <property type="entry name" value="XYLOGLUCAN-SPECIFIC ENDO-BETA-1,4-GLUCANASE A"/>
    <property type="match status" value="1"/>
</dbReference>
<dbReference type="GO" id="GO:0008810">
    <property type="term" value="F:cellulase activity"/>
    <property type="evidence" value="ECO:0007669"/>
    <property type="project" value="InterPro"/>
</dbReference>
<reference evidence="10 11" key="1">
    <citation type="submission" date="2019-02" db="EMBL/GenBank/DDBJ databases">
        <title>Genome sequencing of the rare red list fungi Phlebia centrifuga.</title>
        <authorList>
            <person name="Buettner E."/>
            <person name="Kellner H."/>
        </authorList>
    </citation>
    <scope>NUCLEOTIDE SEQUENCE [LARGE SCALE GENOMIC DNA]</scope>
    <source>
        <strain evidence="10 11">DSM 108282</strain>
    </source>
</reference>
<dbReference type="SUPFAM" id="SSF52467">
    <property type="entry name" value="DHS-like NAD/FAD-binding domain"/>
    <property type="match status" value="1"/>
</dbReference>
<sequence length="772" mass="82985">MIQFLLSLTAAALVAVVSGQTLTGAFDCMAAGDYTLCQNLWGEQAGVGGQNSTLIQTSGNAVTWMTNWTWADAPNNVKSYANLQHNTAMGMQLSQITTAPTVWNWTYLAESEGIRADVSYDIWFGEASSGSPASSASSYEIMIWLSGLGGIQPVGQQILSGLQIAGHTWNLWKGPNANWEVLSFVIADPETPPEVRNFNADLNAFFRRLYEVFLFYFANTFIEYLIQEQGVASTQFLQAIQTGTEPFVGSAILFSSSFSVAIITCPNEMVALSAAQGFTQVTGKPSLVIVHVDVGTQALAGAVHNVDKGRTPVVIFAGAAPFSGQGELKGSKNEWPMWGQDAPDQAAIGPVYLYARREILEEEFDESVANAKLDMTKWPTVEPSALSPTAVQTIFRALCGAKFPLILLGHTGRNIRTFPPLVALSEALSVALFMASPSVICVPYSHPNFLGSSFGGKNELIEEADVIIILDTDVPWIDTCDNALREGAKVFIIDSDPLKQGTGWSHVDAELISKADSEVALKQLLAIAQASPQEIDASLVGERAKQLASRHADMIARFDKLEASLLERSIFDPSLVLGTLREAVVEITPSHGQRTLWLNESISSYPKTFDHIRPDIPGSMICSGGSSLGWALGAAVGASLGAQEAKKDHDLVVVVVGDGTYLFGVPSSAYWMARRYNTPHLTIILNNGGWASPRNSMMGIYPTGYGSKVSGSRLSTGFGPDMPDFAQIATAAGGAWGKRVSEVAELRDAIREAIQVVLVENRCAVLDCVVQP</sequence>
<gene>
    <name evidence="10" type="ORF">EW026_g4904</name>
</gene>
<evidence type="ECO:0000313" key="10">
    <source>
        <dbReference type="EMBL" id="THG97031.1"/>
    </source>
</evidence>
<evidence type="ECO:0000256" key="7">
    <source>
        <dbReference type="SAM" id="SignalP"/>
    </source>
</evidence>
<dbReference type="GO" id="GO:0000287">
    <property type="term" value="F:magnesium ion binding"/>
    <property type="evidence" value="ECO:0007669"/>
    <property type="project" value="InterPro"/>
</dbReference>
<feature type="signal peptide" evidence="7">
    <location>
        <begin position="1"/>
        <end position="19"/>
    </location>
</feature>
<keyword evidence="6" id="KW-0326">Glycosidase</keyword>
<dbReference type="Pfam" id="PF02775">
    <property type="entry name" value="TPP_enzyme_C"/>
    <property type="match status" value="1"/>
</dbReference>
<dbReference type="CDD" id="cd07035">
    <property type="entry name" value="TPP_PYR_POX_like"/>
    <property type="match status" value="1"/>
</dbReference>
<keyword evidence="6" id="KW-0624">Polysaccharide degradation</keyword>
<dbReference type="EMBL" id="SGPJ01000194">
    <property type="protein sequence ID" value="THG97031.1"/>
    <property type="molecule type" value="Genomic_DNA"/>
</dbReference>
<dbReference type="Gene3D" id="2.60.120.180">
    <property type="match status" value="1"/>
</dbReference>
<dbReference type="AlphaFoldDB" id="A0A4S4KFT4"/>
<dbReference type="Pfam" id="PF01670">
    <property type="entry name" value="Glyco_hydro_12"/>
    <property type="match status" value="1"/>
</dbReference>
<dbReference type="GO" id="GO:0005739">
    <property type="term" value="C:mitochondrion"/>
    <property type="evidence" value="ECO:0007669"/>
    <property type="project" value="UniProtKB-SubCell"/>
</dbReference>
<dbReference type="GO" id="GO:0000272">
    <property type="term" value="P:polysaccharide catabolic process"/>
    <property type="evidence" value="ECO:0007669"/>
    <property type="project" value="UniProtKB-KW"/>
</dbReference>
<dbReference type="Proteomes" id="UP000309038">
    <property type="component" value="Unassembled WGS sequence"/>
</dbReference>
<evidence type="ECO:0000256" key="3">
    <source>
        <dbReference type="ARBA" id="ARBA00007812"/>
    </source>
</evidence>
<keyword evidence="6" id="KW-0378">Hydrolase</keyword>
<dbReference type="Pfam" id="PF00205">
    <property type="entry name" value="TPP_enzyme_M"/>
    <property type="match status" value="1"/>
</dbReference>
<evidence type="ECO:0000256" key="6">
    <source>
        <dbReference type="RuleBase" id="RU361163"/>
    </source>
</evidence>
<dbReference type="InterPro" id="IPR013319">
    <property type="entry name" value="GH11/12"/>
</dbReference>
<dbReference type="Gene3D" id="3.40.50.1220">
    <property type="entry name" value="TPP-binding domain"/>
    <property type="match status" value="1"/>
</dbReference>
<dbReference type="InterPro" id="IPR002594">
    <property type="entry name" value="GH12"/>
</dbReference>
<keyword evidence="11" id="KW-1185">Reference proteome</keyword>
<organism evidence="10 11">
    <name type="scientific">Hermanssonia centrifuga</name>
    <dbReference type="NCBI Taxonomy" id="98765"/>
    <lineage>
        <taxon>Eukaryota</taxon>
        <taxon>Fungi</taxon>
        <taxon>Dikarya</taxon>
        <taxon>Basidiomycota</taxon>
        <taxon>Agaricomycotina</taxon>
        <taxon>Agaricomycetes</taxon>
        <taxon>Polyporales</taxon>
        <taxon>Meruliaceae</taxon>
        <taxon>Hermanssonia</taxon>
    </lineage>
</organism>
<evidence type="ECO:0000256" key="1">
    <source>
        <dbReference type="ARBA" id="ARBA00004173"/>
    </source>
</evidence>
<dbReference type="PANTHER" id="PTHR34002">
    <property type="entry name" value="BLR1656 PROTEIN"/>
    <property type="match status" value="1"/>
</dbReference>
<feature type="domain" description="Thiamine pyrophosphate enzyme central" evidence="8">
    <location>
        <begin position="392"/>
        <end position="501"/>
    </location>
</feature>
<dbReference type="Gene3D" id="3.40.50.970">
    <property type="match status" value="1"/>
</dbReference>
<dbReference type="SUPFAM" id="SSF49899">
    <property type="entry name" value="Concanavalin A-like lectins/glucanases"/>
    <property type="match status" value="1"/>
</dbReference>
<comment type="caution">
    <text evidence="10">The sequence shown here is derived from an EMBL/GenBank/DDBJ whole genome shotgun (WGS) entry which is preliminary data.</text>
</comment>
<evidence type="ECO:0000259" key="8">
    <source>
        <dbReference type="Pfam" id="PF00205"/>
    </source>
</evidence>
<dbReference type="SUPFAM" id="SSF52518">
    <property type="entry name" value="Thiamin diphosphate-binding fold (THDP-binding)"/>
    <property type="match status" value="2"/>
</dbReference>
<proteinExistence type="inferred from homology"/>
<evidence type="ECO:0000256" key="2">
    <source>
        <dbReference type="ARBA" id="ARBA00005519"/>
    </source>
</evidence>
<dbReference type="InterPro" id="IPR013320">
    <property type="entry name" value="ConA-like_dom_sf"/>
</dbReference>
<dbReference type="InterPro" id="IPR012000">
    <property type="entry name" value="Thiamin_PyroP_enz_cen_dom"/>
</dbReference>
<evidence type="ECO:0000313" key="11">
    <source>
        <dbReference type="Proteomes" id="UP000309038"/>
    </source>
</evidence>
<dbReference type="GO" id="GO:0030976">
    <property type="term" value="F:thiamine pyrophosphate binding"/>
    <property type="evidence" value="ECO:0007669"/>
    <property type="project" value="InterPro"/>
</dbReference>
<keyword evidence="7" id="KW-0732">Signal</keyword>
<dbReference type="InterPro" id="IPR029035">
    <property type="entry name" value="DHS-like_NAD/FAD-binding_dom"/>
</dbReference>
<dbReference type="InterPro" id="IPR011766">
    <property type="entry name" value="TPP_enzyme_TPP-bd"/>
</dbReference>
<keyword evidence="6" id="KW-0119">Carbohydrate metabolism</keyword>
<comment type="similarity">
    <text evidence="2 6">Belongs to the glycosyl hydrolase 12 (cellulase H) family.</text>
</comment>
<evidence type="ECO:0000259" key="9">
    <source>
        <dbReference type="Pfam" id="PF02775"/>
    </source>
</evidence>
<name>A0A4S4KFT4_9APHY</name>
<keyword evidence="5" id="KW-0496">Mitochondrion</keyword>
<comment type="subcellular location">
    <subcellularLocation>
        <location evidence="1">Mitochondrion</location>
    </subcellularLocation>
</comment>
<protein>
    <submittedName>
        <fullName evidence="10">Uncharacterized protein</fullName>
    </submittedName>
</protein>
<dbReference type="InterPro" id="IPR029061">
    <property type="entry name" value="THDP-binding"/>
</dbReference>
<comment type="similarity">
    <text evidence="3">Belongs to the TPP enzyme family.</text>
</comment>
<feature type="domain" description="Thiamine pyrophosphate enzyme TPP-binding" evidence="9">
    <location>
        <begin position="615"/>
        <end position="759"/>
    </location>
</feature>
<evidence type="ECO:0000256" key="5">
    <source>
        <dbReference type="ARBA" id="ARBA00023128"/>
    </source>
</evidence>
<keyword evidence="4" id="KW-0786">Thiamine pyrophosphate</keyword>
<evidence type="ECO:0000256" key="4">
    <source>
        <dbReference type="ARBA" id="ARBA00023052"/>
    </source>
</evidence>
<feature type="chain" id="PRO_5020460629" evidence="7">
    <location>
        <begin position="20"/>
        <end position="772"/>
    </location>
</feature>
<accession>A0A4S4KFT4</accession>